<sequence>MGHLYNTEADEVSIVKIFVKSRTKNFEDKEYGYSIDIECCDVFLTDSIKQEIEKLSALVLNYAPEIQIYRHIKEQLPIMEFKASQCMPKVYKVNICSNFEEYLVKIKNYNDIVSLISKCIIERITYLFGAFSLENY</sequence>
<organism evidence="1 2">
    <name type="scientific">Clostridium rhizosphaerae</name>
    <dbReference type="NCBI Taxonomy" id="2803861"/>
    <lineage>
        <taxon>Bacteria</taxon>
        <taxon>Bacillati</taxon>
        <taxon>Bacillota</taxon>
        <taxon>Clostridia</taxon>
        <taxon>Eubacteriales</taxon>
        <taxon>Clostridiaceae</taxon>
        <taxon>Clostridium</taxon>
    </lineage>
</organism>
<evidence type="ECO:0000313" key="1">
    <source>
        <dbReference type="EMBL" id="MBL4938085.1"/>
    </source>
</evidence>
<comment type="caution">
    <text evidence="1">The sequence shown here is derived from an EMBL/GenBank/DDBJ whole genome shotgun (WGS) entry which is preliminary data.</text>
</comment>
<gene>
    <name evidence="1" type="ORF">JK636_20440</name>
</gene>
<accession>A0ABS1TFE6</accession>
<reference evidence="1 2" key="1">
    <citation type="submission" date="2021-01" db="EMBL/GenBank/DDBJ databases">
        <title>Genome public.</title>
        <authorList>
            <person name="Liu C."/>
            <person name="Sun Q."/>
        </authorList>
    </citation>
    <scope>NUCLEOTIDE SEQUENCE [LARGE SCALE GENOMIC DNA]</scope>
    <source>
        <strain evidence="1 2">YIM B02515</strain>
    </source>
</reference>
<name>A0ABS1TFE6_9CLOT</name>
<evidence type="ECO:0000313" key="2">
    <source>
        <dbReference type="Proteomes" id="UP000632377"/>
    </source>
</evidence>
<dbReference type="EMBL" id="JAESWC010000018">
    <property type="protein sequence ID" value="MBL4938085.1"/>
    <property type="molecule type" value="Genomic_DNA"/>
</dbReference>
<dbReference type="Proteomes" id="UP000632377">
    <property type="component" value="Unassembled WGS sequence"/>
</dbReference>
<protein>
    <submittedName>
        <fullName evidence="1">Uncharacterized protein</fullName>
    </submittedName>
</protein>
<proteinExistence type="predicted"/>
<keyword evidence="2" id="KW-1185">Reference proteome</keyword>
<dbReference type="RefSeq" id="WP_202750816.1">
    <property type="nucleotide sequence ID" value="NZ_JAESWC010000018.1"/>
</dbReference>